<dbReference type="RefSeq" id="WP_111394739.1">
    <property type="nucleotide sequence ID" value="NZ_JBJINY010000068.1"/>
</dbReference>
<accession>A0A326RL29</accession>
<sequence>MKFLFVFLLVGIYSFSNAQEKPFLRVDVRQNLLTQKIDVLDGPKRLRKSELITLLQSDPEALARYEKALAKQNVNDALSLVDMGLFLGTSVLVVAPRQQSSSLSRLAWPLMIGGFVVGIVSGVYRREARNLTREAIDLYNFGGGTSDPVYFEENRIDQPIFSFKIPIQ</sequence>
<dbReference type="AlphaFoldDB" id="A0A326RL29"/>
<proteinExistence type="predicted"/>
<feature type="transmembrane region" description="Helical" evidence="1">
    <location>
        <begin position="106"/>
        <end position="124"/>
    </location>
</feature>
<keyword evidence="1" id="KW-0472">Membrane</keyword>
<protein>
    <submittedName>
        <fullName evidence="2">Uncharacterized protein</fullName>
    </submittedName>
</protein>
<gene>
    <name evidence="2" type="ORF">CLV31_11958</name>
</gene>
<reference evidence="2 3" key="1">
    <citation type="submission" date="2018-06" db="EMBL/GenBank/DDBJ databases">
        <title>Genomic Encyclopedia of Archaeal and Bacterial Type Strains, Phase II (KMG-II): from individual species to whole genera.</title>
        <authorList>
            <person name="Goeker M."/>
        </authorList>
    </citation>
    <scope>NUCLEOTIDE SEQUENCE [LARGE SCALE GENOMIC DNA]</scope>
    <source>
        <strain evidence="2 3">T4</strain>
    </source>
</reference>
<evidence type="ECO:0000313" key="2">
    <source>
        <dbReference type="EMBL" id="PZV77645.1"/>
    </source>
</evidence>
<dbReference type="Proteomes" id="UP000248917">
    <property type="component" value="Unassembled WGS sequence"/>
</dbReference>
<comment type="caution">
    <text evidence="2">The sequence shown here is derived from an EMBL/GenBank/DDBJ whole genome shotgun (WGS) entry which is preliminary data.</text>
</comment>
<dbReference type="EMBL" id="QKTX01000019">
    <property type="protein sequence ID" value="PZV77645.1"/>
    <property type="molecule type" value="Genomic_DNA"/>
</dbReference>
<dbReference type="OrthoDB" id="836087at2"/>
<keyword evidence="1" id="KW-1133">Transmembrane helix</keyword>
<evidence type="ECO:0000256" key="1">
    <source>
        <dbReference type="SAM" id="Phobius"/>
    </source>
</evidence>
<name>A0A326RL29_9BACT</name>
<keyword evidence="1" id="KW-0812">Transmembrane</keyword>
<organism evidence="2 3">
    <name type="scientific">Algoriphagus aquaeductus</name>
    <dbReference type="NCBI Taxonomy" id="475299"/>
    <lineage>
        <taxon>Bacteria</taxon>
        <taxon>Pseudomonadati</taxon>
        <taxon>Bacteroidota</taxon>
        <taxon>Cytophagia</taxon>
        <taxon>Cytophagales</taxon>
        <taxon>Cyclobacteriaceae</taxon>
        <taxon>Algoriphagus</taxon>
    </lineage>
</organism>
<evidence type="ECO:0000313" key="3">
    <source>
        <dbReference type="Proteomes" id="UP000248917"/>
    </source>
</evidence>
<keyword evidence="3" id="KW-1185">Reference proteome</keyword>